<feature type="domain" description="HNH nuclease" evidence="1">
    <location>
        <begin position="8"/>
        <end position="57"/>
    </location>
</feature>
<dbReference type="RefSeq" id="WP_146005709.1">
    <property type="nucleotide sequence ID" value="NZ_KN293991.1"/>
</dbReference>
<dbReference type="EMBL" id="AONH01000001">
    <property type="protein sequence ID" value="KGM89926.1"/>
    <property type="molecule type" value="Genomic_DNA"/>
</dbReference>
<accession>A0A0A0HSM5</accession>
<organism evidence="2 3">
    <name type="scientific">Roseovarius mucosus DSM 17069</name>
    <dbReference type="NCBI Taxonomy" id="1288298"/>
    <lineage>
        <taxon>Bacteria</taxon>
        <taxon>Pseudomonadati</taxon>
        <taxon>Pseudomonadota</taxon>
        <taxon>Alphaproteobacteria</taxon>
        <taxon>Rhodobacterales</taxon>
        <taxon>Roseobacteraceae</taxon>
        <taxon>Roseovarius</taxon>
    </lineage>
</organism>
<dbReference type="eggNOG" id="COG1403">
    <property type="taxonomic scope" value="Bacteria"/>
</dbReference>
<comment type="caution">
    <text evidence="2">The sequence shown here is derived from an EMBL/GenBank/DDBJ whole genome shotgun (WGS) entry which is preliminary data.</text>
</comment>
<sequence>MRRTPPTAVARQLRQEAGFGCADCGCPIVEYHHIVEWHERQHFEPEHMVALCPTHHTEYGKLSRDKAYKVKQNPINVSKGRIKGFLGGNKKQKALRIGGVIVSDCESALNFSGIDIFSYALEEEEFRLNVFIPDDCFWPEIEIKKNNLIANTAEFWDIEFKTNWVKFRRKQRDIFLEIDFRGDHVEIDGEFNIGATTISLKEKNSQINHAQFSNVHLSGSRIGLAIGPEGRILKPNFAMTRPRMVYLPHWKR</sequence>
<name>A0A0A0HSM5_9RHOB</name>
<dbReference type="OrthoDB" id="9788621at2"/>
<dbReference type="AlphaFoldDB" id="A0A0A0HSM5"/>
<dbReference type="InterPro" id="IPR003615">
    <property type="entry name" value="HNH_nuc"/>
</dbReference>
<dbReference type="Proteomes" id="UP000030021">
    <property type="component" value="Unassembled WGS sequence"/>
</dbReference>
<evidence type="ECO:0000259" key="1">
    <source>
        <dbReference type="SMART" id="SM00507"/>
    </source>
</evidence>
<reference evidence="2 3" key="1">
    <citation type="submission" date="2013-01" db="EMBL/GenBank/DDBJ databases">
        <authorList>
            <person name="Fiebig A."/>
            <person name="Goeker M."/>
            <person name="Klenk H.-P.P."/>
        </authorList>
    </citation>
    <scope>NUCLEOTIDE SEQUENCE [LARGE SCALE GENOMIC DNA]</scope>
    <source>
        <strain evidence="2 3">DSM 17069</strain>
    </source>
</reference>
<dbReference type="CDD" id="cd00085">
    <property type="entry name" value="HNHc"/>
    <property type="match status" value="1"/>
</dbReference>
<gene>
    <name evidence="2" type="ORF">rosmuc_00524</name>
</gene>
<protein>
    <recommendedName>
        <fullName evidence="1">HNH nuclease domain-containing protein</fullName>
    </recommendedName>
</protein>
<dbReference type="SMART" id="SM00507">
    <property type="entry name" value="HNHc"/>
    <property type="match status" value="1"/>
</dbReference>
<evidence type="ECO:0000313" key="3">
    <source>
        <dbReference type="Proteomes" id="UP000030021"/>
    </source>
</evidence>
<proteinExistence type="predicted"/>
<evidence type="ECO:0000313" key="2">
    <source>
        <dbReference type="EMBL" id="KGM89926.1"/>
    </source>
</evidence>
<dbReference type="HOGENOM" id="CLU_084202_0_0_5"/>